<evidence type="ECO:0008006" key="3">
    <source>
        <dbReference type="Google" id="ProtNLM"/>
    </source>
</evidence>
<protein>
    <recommendedName>
        <fullName evidence="3">Antibiotic biosynthesis monooxygenase</fullName>
    </recommendedName>
</protein>
<sequence length="111" mass="12555">MPDEVILRRWTGKVATERAAEYAKYMAETGFNEIETTEGNLGHQIVLRDLGGGVTEITALSWWTGMDAIRALVGDEPGRAHYYTIDEIYLIEKPDFVEHHVVFSGFTPPER</sequence>
<organism evidence="1 2">
    <name type="scientific">Mesorhizobium marinum</name>
    <dbReference type="NCBI Taxonomy" id="3228790"/>
    <lineage>
        <taxon>Bacteria</taxon>
        <taxon>Pseudomonadati</taxon>
        <taxon>Pseudomonadota</taxon>
        <taxon>Alphaproteobacteria</taxon>
        <taxon>Hyphomicrobiales</taxon>
        <taxon>Phyllobacteriaceae</taxon>
        <taxon>Mesorhizobium</taxon>
    </lineage>
</organism>
<name>A0ABV3R270_9HYPH</name>
<keyword evidence="2" id="KW-1185">Reference proteome</keyword>
<proteinExistence type="predicted"/>
<dbReference type="RefSeq" id="WP_367724557.1">
    <property type="nucleotide sequence ID" value="NZ_JBFOCI010000004.1"/>
</dbReference>
<dbReference type="InterPro" id="IPR011008">
    <property type="entry name" value="Dimeric_a/b-barrel"/>
</dbReference>
<comment type="caution">
    <text evidence="1">The sequence shown here is derived from an EMBL/GenBank/DDBJ whole genome shotgun (WGS) entry which is preliminary data.</text>
</comment>
<gene>
    <name evidence="1" type="ORF">ABUE31_15485</name>
</gene>
<dbReference type="EMBL" id="JBFOCI010000004">
    <property type="protein sequence ID" value="MEW9807396.1"/>
    <property type="molecule type" value="Genomic_DNA"/>
</dbReference>
<evidence type="ECO:0000313" key="1">
    <source>
        <dbReference type="EMBL" id="MEW9807396.1"/>
    </source>
</evidence>
<accession>A0ABV3R270</accession>
<dbReference type="SUPFAM" id="SSF54909">
    <property type="entry name" value="Dimeric alpha+beta barrel"/>
    <property type="match status" value="1"/>
</dbReference>
<dbReference type="Proteomes" id="UP001556196">
    <property type="component" value="Unassembled WGS sequence"/>
</dbReference>
<reference evidence="1 2" key="1">
    <citation type="submission" date="2024-06" db="EMBL/GenBank/DDBJ databases">
        <authorList>
            <person name="Tuo L."/>
        </authorList>
    </citation>
    <scope>NUCLEOTIDE SEQUENCE [LARGE SCALE GENOMIC DNA]</scope>
    <source>
        <strain evidence="1 2">ZMM04-5</strain>
    </source>
</reference>
<evidence type="ECO:0000313" key="2">
    <source>
        <dbReference type="Proteomes" id="UP001556196"/>
    </source>
</evidence>